<proteinExistence type="predicted"/>
<name>A0A022QGH8_ERYGU</name>
<feature type="chain" id="PRO_5001506856" evidence="2">
    <location>
        <begin position="21"/>
        <end position="94"/>
    </location>
</feature>
<dbReference type="AlphaFoldDB" id="A0A022QGH8"/>
<feature type="region of interest" description="Disordered" evidence="1">
    <location>
        <begin position="72"/>
        <end position="94"/>
    </location>
</feature>
<evidence type="ECO:0000256" key="1">
    <source>
        <dbReference type="SAM" id="MobiDB-lite"/>
    </source>
</evidence>
<organism evidence="3 4">
    <name type="scientific">Erythranthe guttata</name>
    <name type="common">Yellow monkey flower</name>
    <name type="synonym">Mimulus guttatus</name>
    <dbReference type="NCBI Taxonomy" id="4155"/>
    <lineage>
        <taxon>Eukaryota</taxon>
        <taxon>Viridiplantae</taxon>
        <taxon>Streptophyta</taxon>
        <taxon>Embryophyta</taxon>
        <taxon>Tracheophyta</taxon>
        <taxon>Spermatophyta</taxon>
        <taxon>Magnoliopsida</taxon>
        <taxon>eudicotyledons</taxon>
        <taxon>Gunneridae</taxon>
        <taxon>Pentapetalae</taxon>
        <taxon>asterids</taxon>
        <taxon>lamiids</taxon>
        <taxon>Lamiales</taxon>
        <taxon>Phrymaceae</taxon>
        <taxon>Erythranthe</taxon>
    </lineage>
</organism>
<evidence type="ECO:0000256" key="2">
    <source>
        <dbReference type="SAM" id="SignalP"/>
    </source>
</evidence>
<gene>
    <name evidence="3" type="ORF">MIMGU_mgv1a017074mg</name>
</gene>
<dbReference type="Proteomes" id="UP000030748">
    <property type="component" value="Unassembled WGS sequence"/>
</dbReference>
<evidence type="ECO:0000313" key="3">
    <source>
        <dbReference type="EMBL" id="EYU25605.1"/>
    </source>
</evidence>
<protein>
    <submittedName>
        <fullName evidence="3">Uncharacterized protein</fullName>
    </submittedName>
</protein>
<accession>A0A022QGH8</accession>
<dbReference type="EMBL" id="KI631992">
    <property type="protein sequence ID" value="EYU25605.1"/>
    <property type="molecule type" value="Genomic_DNA"/>
</dbReference>
<evidence type="ECO:0000313" key="4">
    <source>
        <dbReference type="Proteomes" id="UP000030748"/>
    </source>
</evidence>
<reference evidence="3 4" key="1">
    <citation type="journal article" date="2013" name="Proc. Natl. Acad. Sci. U.S.A.">
        <title>Fine-scale variation in meiotic recombination in Mimulus inferred from population shotgun sequencing.</title>
        <authorList>
            <person name="Hellsten U."/>
            <person name="Wright K.M."/>
            <person name="Jenkins J."/>
            <person name="Shu S."/>
            <person name="Yuan Y."/>
            <person name="Wessler S.R."/>
            <person name="Schmutz J."/>
            <person name="Willis J.H."/>
            <person name="Rokhsar D.S."/>
        </authorList>
    </citation>
    <scope>NUCLEOTIDE SEQUENCE [LARGE SCALE GENOMIC DNA]</scope>
    <source>
        <strain evidence="4">cv. DUN x IM62</strain>
    </source>
</reference>
<keyword evidence="2" id="KW-0732">Signal</keyword>
<sequence>MRVSLLLLVLVYNQIIITNTTSTGKEYRFFLPPKDNIKKNIHEPNTALSASAARNRNSKIMLRFSRYMSSSNKIPNVEDDKRLVPSGSNPLHNR</sequence>
<feature type="signal peptide" evidence="2">
    <location>
        <begin position="1"/>
        <end position="20"/>
    </location>
</feature>
<keyword evidence="4" id="KW-1185">Reference proteome</keyword>